<dbReference type="PaxDb" id="4113-PGSC0003DMT400092360"/>
<organism evidence="1 2">
    <name type="scientific">Solanum tuberosum</name>
    <name type="common">Potato</name>
    <dbReference type="NCBI Taxonomy" id="4113"/>
    <lineage>
        <taxon>Eukaryota</taxon>
        <taxon>Viridiplantae</taxon>
        <taxon>Streptophyta</taxon>
        <taxon>Embryophyta</taxon>
        <taxon>Tracheophyta</taxon>
        <taxon>Spermatophyta</taxon>
        <taxon>Magnoliopsida</taxon>
        <taxon>eudicotyledons</taxon>
        <taxon>Gunneridae</taxon>
        <taxon>Pentapetalae</taxon>
        <taxon>asterids</taxon>
        <taxon>lamiids</taxon>
        <taxon>Solanales</taxon>
        <taxon>Solanaceae</taxon>
        <taxon>Solanoideae</taxon>
        <taxon>Solaneae</taxon>
        <taxon>Solanum</taxon>
    </lineage>
</organism>
<dbReference type="AlphaFoldDB" id="M1DPN1"/>
<sequence length="164" mass="18569">MQMLTTRDLFARLPADDPHADIAKLNHFNELPYNSIYTWEQLTEAVLARFFPVSKKLNKKDKLNNFVALPGESDDNGKAVLDTIVGGSDSECTFAQITEKMEKLSRNNKTWSTRKSDTGRSKFVVQATNNQPADEIHEEMAQMRTELGLVLKHVTERAENGELN</sequence>
<keyword evidence="2" id="KW-1185">Reference proteome</keyword>
<accession>M1DPN1</accession>
<proteinExistence type="predicted"/>
<dbReference type="HOGENOM" id="CLU_1621860_0_0_1"/>
<protein>
    <submittedName>
        <fullName evidence="1">Integrase core domain containing protein</fullName>
    </submittedName>
</protein>
<reference evidence="1" key="2">
    <citation type="submission" date="2015-06" db="UniProtKB">
        <authorList>
            <consortium name="EnsemblPlants"/>
        </authorList>
    </citation>
    <scope>IDENTIFICATION</scope>
    <source>
        <strain evidence="1">DM1-3 516 R44</strain>
    </source>
</reference>
<name>M1DPN1_SOLTU</name>
<dbReference type="EnsemblPlants" id="PGSC0003DMT400092360">
    <property type="protein sequence ID" value="PGSC0003DMT400092360"/>
    <property type="gene ID" value="PGSC0003DMG400041931"/>
</dbReference>
<dbReference type="Gramene" id="PGSC0003DMT400092360">
    <property type="protein sequence ID" value="PGSC0003DMT400092360"/>
    <property type="gene ID" value="PGSC0003DMG400041931"/>
</dbReference>
<evidence type="ECO:0000313" key="2">
    <source>
        <dbReference type="Proteomes" id="UP000011115"/>
    </source>
</evidence>
<dbReference type="InParanoid" id="M1DPN1"/>
<dbReference type="Proteomes" id="UP000011115">
    <property type="component" value="Unassembled WGS sequence"/>
</dbReference>
<reference evidence="2" key="1">
    <citation type="journal article" date="2011" name="Nature">
        <title>Genome sequence and analysis of the tuber crop potato.</title>
        <authorList>
            <consortium name="The Potato Genome Sequencing Consortium"/>
        </authorList>
    </citation>
    <scope>NUCLEOTIDE SEQUENCE [LARGE SCALE GENOMIC DNA]</scope>
    <source>
        <strain evidence="2">cv. DM1-3 516 R44</strain>
    </source>
</reference>
<evidence type="ECO:0000313" key="1">
    <source>
        <dbReference type="EnsemblPlants" id="PGSC0003DMT400092360"/>
    </source>
</evidence>